<dbReference type="EMBL" id="LLZZ01000172">
    <property type="protein sequence ID" value="KTA96572.1"/>
    <property type="molecule type" value="Genomic_DNA"/>
</dbReference>
<dbReference type="SUPFAM" id="SSF56112">
    <property type="entry name" value="Protein kinase-like (PK-like)"/>
    <property type="match status" value="1"/>
</dbReference>
<dbReference type="InterPro" id="IPR027084">
    <property type="entry name" value="Mps1_cat"/>
</dbReference>
<keyword evidence="2" id="KW-0808">Transferase</keyword>
<dbReference type="PANTHER" id="PTHR22974">
    <property type="entry name" value="MIXED LINEAGE PROTEIN KINASE"/>
    <property type="match status" value="1"/>
</dbReference>
<comment type="caution">
    <text evidence="9">The sequence shown here is derived from an EMBL/GenBank/DDBJ whole genome shotgun (WGS) entry which is preliminary data.</text>
</comment>
<dbReference type="GO" id="GO:0043515">
    <property type="term" value="F:kinetochore binding"/>
    <property type="evidence" value="ECO:0007669"/>
    <property type="project" value="EnsemblFungi"/>
</dbReference>
<dbReference type="InterPro" id="IPR017441">
    <property type="entry name" value="Protein_kinase_ATP_BS"/>
</dbReference>
<dbReference type="GO" id="GO:0005777">
    <property type="term" value="C:peroxisome"/>
    <property type="evidence" value="ECO:0007669"/>
    <property type="project" value="EnsemblFungi"/>
</dbReference>
<dbReference type="PROSITE" id="PS00107">
    <property type="entry name" value="PROTEIN_KINASE_ATP"/>
    <property type="match status" value="1"/>
</dbReference>
<dbReference type="GO" id="GO:0005524">
    <property type="term" value="F:ATP binding"/>
    <property type="evidence" value="ECO:0007669"/>
    <property type="project" value="UniProtKB-UniRule"/>
</dbReference>
<dbReference type="PIRSF" id="PIRSF000611">
    <property type="entry name" value="Ser/Thr_PK_MPS1"/>
    <property type="match status" value="1"/>
</dbReference>
<dbReference type="Gene3D" id="1.10.510.10">
    <property type="entry name" value="Transferase(Phosphotransferase) domain 1"/>
    <property type="match status" value="1"/>
</dbReference>
<gene>
    <name evidence="9" type="ORF">AO440_003320</name>
</gene>
<evidence type="ECO:0000256" key="5">
    <source>
        <dbReference type="ARBA" id="ARBA00022840"/>
    </source>
</evidence>
<name>A0A0W0DK51_CANGB</name>
<feature type="domain" description="Protein kinase" evidence="8">
    <location>
        <begin position="447"/>
        <end position="725"/>
    </location>
</feature>
<keyword evidence="3 6" id="KW-0547">Nucleotide-binding</keyword>
<evidence type="ECO:0000256" key="2">
    <source>
        <dbReference type="ARBA" id="ARBA00022679"/>
    </source>
</evidence>
<dbReference type="GO" id="GO:0034501">
    <property type="term" value="P:protein localization to kinetochore"/>
    <property type="evidence" value="ECO:0007669"/>
    <property type="project" value="EnsemblFungi"/>
</dbReference>
<dbReference type="Proteomes" id="UP000054886">
    <property type="component" value="Unassembled WGS sequence"/>
</dbReference>
<evidence type="ECO:0000256" key="4">
    <source>
        <dbReference type="ARBA" id="ARBA00022777"/>
    </source>
</evidence>
<dbReference type="GO" id="GO:0007094">
    <property type="term" value="P:mitotic spindle assembly checkpoint signaling"/>
    <property type="evidence" value="ECO:0007669"/>
    <property type="project" value="EnsemblFungi"/>
</dbReference>
<dbReference type="InterPro" id="IPR011009">
    <property type="entry name" value="Kinase-like_dom_sf"/>
</dbReference>
<evidence type="ECO:0000256" key="7">
    <source>
        <dbReference type="SAM" id="MobiDB-lite"/>
    </source>
</evidence>
<accession>A0A0W0DK51</accession>
<reference evidence="9 10" key="1">
    <citation type="submission" date="2015-10" db="EMBL/GenBank/DDBJ databases">
        <title>Draft genomes sequences of Candida glabrata isolates 1A, 1B, 2A, 2B, 3A and 3B.</title>
        <authorList>
            <person name="Haavelsrud O.E."/>
            <person name="Gaustad P."/>
        </authorList>
    </citation>
    <scope>NUCLEOTIDE SEQUENCE [LARGE SCALE GENOMIC DNA]</scope>
    <source>
        <strain evidence="9">910700640</strain>
    </source>
</reference>
<dbReference type="GO" id="GO:0004712">
    <property type="term" value="F:protein serine/threonine/tyrosine kinase activity"/>
    <property type="evidence" value="ECO:0007669"/>
    <property type="project" value="EnsemblFungi"/>
</dbReference>
<dbReference type="GO" id="GO:0000776">
    <property type="term" value="C:kinetochore"/>
    <property type="evidence" value="ECO:0007669"/>
    <property type="project" value="EnsemblFungi"/>
</dbReference>
<evidence type="ECO:0000313" key="9">
    <source>
        <dbReference type="EMBL" id="KTA96572.1"/>
    </source>
</evidence>
<dbReference type="GO" id="GO:0051225">
    <property type="term" value="P:spindle assembly"/>
    <property type="evidence" value="ECO:0007669"/>
    <property type="project" value="EnsemblFungi"/>
</dbReference>
<feature type="binding site" evidence="6">
    <location>
        <position position="475"/>
    </location>
    <ligand>
        <name>ATP</name>
        <dbReference type="ChEBI" id="CHEBI:30616"/>
    </ligand>
</feature>
<dbReference type="GO" id="GO:0033316">
    <property type="term" value="P:meiotic spindle assembly checkpoint signaling"/>
    <property type="evidence" value="ECO:0007669"/>
    <property type="project" value="TreeGrafter"/>
</dbReference>
<dbReference type="GO" id="GO:0004674">
    <property type="term" value="F:protein serine/threonine kinase activity"/>
    <property type="evidence" value="ECO:0007669"/>
    <property type="project" value="UniProtKB-KW"/>
</dbReference>
<dbReference type="Gene3D" id="3.30.200.20">
    <property type="entry name" value="Phosphorylase Kinase, domain 1"/>
    <property type="match status" value="1"/>
</dbReference>
<dbReference type="FunFam" id="3.30.200.20:FF:000131">
    <property type="entry name" value="Dual specificity protein kinase TTK"/>
    <property type="match status" value="1"/>
</dbReference>
<keyword evidence="1" id="KW-0723">Serine/threonine-protein kinase</keyword>
<dbReference type="CDD" id="cd14131">
    <property type="entry name" value="PKc_Mps1"/>
    <property type="match status" value="1"/>
</dbReference>
<dbReference type="GO" id="GO:0005634">
    <property type="term" value="C:nucleus"/>
    <property type="evidence" value="ECO:0007669"/>
    <property type="project" value="TreeGrafter"/>
</dbReference>
<dbReference type="GO" id="GO:0030474">
    <property type="term" value="P:spindle pole body duplication"/>
    <property type="evidence" value="ECO:0007669"/>
    <property type="project" value="EnsemblFungi"/>
</dbReference>
<dbReference type="PANTHER" id="PTHR22974:SF21">
    <property type="entry name" value="DUAL SPECIFICITY PROTEIN KINASE TTK"/>
    <property type="match status" value="1"/>
</dbReference>
<dbReference type="InterPro" id="IPR016242">
    <property type="entry name" value="Mps1"/>
</dbReference>
<dbReference type="InterPro" id="IPR008271">
    <property type="entry name" value="Ser/Thr_kinase_AS"/>
</dbReference>
<evidence type="ECO:0000313" key="10">
    <source>
        <dbReference type="Proteomes" id="UP000054886"/>
    </source>
</evidence>
<dbReference type="GO" id="GO:0005816">
    <property type="term" value="C:spindle pole body"/>
    <property type="evidence" value="ECO:0007669"/>
    <property type="project" value="EnsemblFungi"/>
</dbReference>
<dbReference type="GO" id="GO:0031134">
    <property type="term" value="P:sister chromatid biorientation"/>
    <property type="evidence" value="ECO:0007669"/>
    <property type="project" value="EnsemblFungi"/>
</dbReference>
<dbReference type="VEuPathDB" id="FungiDB:GWK60_K01463"/>
<dbReference type="SMR" id="A0A0W0DK51"/>
<keyword evidence="5 6" id="KW-0067">ATP-binding</keyword>
<dbReference type="SMART" id="SM00220">
    <property type="entry name" value="S_TKc"/>
    <property type="match status" value="1"/>
</dbReference>
<dbReference type="VEuPathDB" id="FungiDB:CAGL0K01617g"/>
<dbReference type="VEuPathDB" id="FungiDB:B1J91_K01617g"/>
<protein>
    <submittedName>
        <fullName evidence="9">Serine/threonine-protein kinase MPS1</fullName>
    </submittedName>
</protein>
<evidence type="ECO:0000256" key="3">
    <source>
        <dbReference type="ARBA" id="ARBA00022741"/>
    </source>
</evidence>
<organism evidence="9 10">
    <name type="scientific">Candida glabrata</name>
    <name type="common">Yeast</name>
    <name type="synonym">Torulopsis glabrata</name>
    <dbReference type="NCBI Taxonomy" id="5478"/>
    <lineage>
        <taxon>Eukaryota</taxon>
        <taxon>Fungi</taxon>
        <taxon>Dikarya</taxon>
        <taxon>Ascomycota</taxon>
        <taxon>Saccharomycotina</taxon>
        <taxon>Saccharomycetes</taxon>
        <taxon>Saccharomycetales</taxon>
        <taxon>Saccharomycetaceae</taxon>
        <taxon>Nakaseomyces</taxon>
    </lineage>
</organism>
<evidence type="ECO:0000256" key="6">
    <source>
        <dbReference type="PROSITE-ProRule" id="PRU10141"/>
    </source>
</evidence>
<dbReference type="Pfam" id="PF00069">
    <property type="entry name" value="Pkinase"/>
    <property type="match status" value="1"/>
</dbReference>
<dbReference type="GO" id="GO:0051988">
    <property type="term" value="P:regulation of attachment of spindle microtubules to kinetochore"/>
    <property type="evidence" value="ECO:0007669"/>
    <property type="project" value="EnsemblFungi"/>
</dbReference>
<dbReference type="AlphaFoldDB" id="A0A0W0DK51"/>
<dbReference type="PROSITE" id="PS50011">
    <property type="entry name" value="PROTEIN_KINASE_DOM"/>
    <property type="match status" value="1"/>
</dbReference>
<dbReference type="PROSITE" id="PS00108">
    <property type="entry name" value="PROTEIN_KINASE_ST"/>
    <property type="match status" value="1"/>
</dbReference>
<dbReference type="VEuPathDB" id="FungiDB:GVI51_K01463"/>
<proteinExistence type="predicted"/>
<dbReference type="InterPro" id="IPR000719">
    <property type="entry name" value="Prot_kinase_dom"/>
</dbReference>
<feature type="region of interest" description="Disordered" evidence="7">
    <location>
        <begin position="1"/>
        <end position="33"/>
    </location>
</feature>
<keyword evidence="4 9" id="KW-0418">Kinase</keyword>
<evidence type="ECO:0000259" key="8">
    <source>
        <dbReference type="PROSITE" id="PS50011"/>
    </source>
</evidence>
<sequence length="774" mass="87876">MGNPYHSESDQIWRISSQDSDDGEIGNPPKLSNFGSELISDAIEKINPNRSDKKLISEETRIHESHSQQLNTDINQSTRVTHSASSPLYFEDTSPSTMFVQSQASAQPSATTYDISSQDYSDSSKSFIKLKSKQDTLKQELTTRYSERRTRRFLHATNRTTKLGPALRNLTSPALAINDNNSIDNKTNETSKVNSSFDTNNAYVDFHQTKQDIYTSGEEHNNTKDNGKIGATQQNDYSDINIHECNPIQYMKMHNLPTSELSKISKAYFEKQKEENRKKALKNVNMKQSLNYDLKYYSNSSPSIESGKENNLIHNTEIEDFNGRGHSTNNHSSSYLSNSHSHPVSTQFVESANIELEKPTLKKSLSNADSYRHTQREALQNIDVNSNVRDGAIDYKRQKVALKDSEFDGILDKKKYRGIKRVEIVEPPTSTRPPSRKNVVSVNGTEYERVELLGRGGSSNVYKVRGLKNRVYALKKVSFDEFDESSVEGFKGEISLLKQLQNQNRVVQLYDYEMGSGVLYLLMECGDYDLSQVLHQRTNQPFDMEFIRYHAREMVTCVKVVHDAGIVHSDLKPANFVFVKGILKIIDFGIANAVPDHTVNIYRDMQIGTPNYMAPEALVANNYTADNDGKYDQKTNKWKIGKPADIWSCGCIIYQMIYGKPPYAKYQGQERLLSIMDPNVKIEYKEVLPDKTVIPSLALELMQYCLMRNPEERWSALQILDSPFLNPLMVSQDFIKNLISTAVSYGAREGDVSPSRLEALTDSVLARLADFRMH</sequence>
<evidence type="ECO:0000256" key="1">
    <source>
        <dbReference type="ARBA" id="ARBA00022527"/>
    </source>
</evidence>